<dbReference type="Pfam" id="PF01363">
    <property type="entry name" value="FYVE"/>
    <property type="match status" value="1"/>
</dbReference>
<feature type="region of interest" description="Disordered" evidence="5">
    <location>
        <begin position="701"/>
        <end position="748"/>
    </location>
</feature>
<feature type="compositionally biased region" description="Low complexity" evidence="5">
    <location>
        <begin position="33"/>
        <end position="73"/>
    </location>
</feature>
<evidence type="ECO:0000256" key="2">
    <source>
        <dbReference type="ARBA" id="ARBA00022771"/>
    </source>
</evidence>
<dbReference type="Proteomes" id="UP000000561">
    <property type="component" value="Chromosome 2"/>
</dbReference>
<dbReference type="InterPro" id="IPR021565">
    <property type="entry name" value="Rbsn_Rab-bd"/>
</dbReference>
<dbReference type="AlphaFoldDB" id="A0A0D1EA98"/>
<organism evidence="7 8">
    <name type="scientific">Mycosarcoma maydis</name>
    <name type="common">Corn smut fungus</name>
    <name type="synonym">Ustilago maydis</name>
    <dbReference type="NCBI Taxonomy" id="5270"/>
    <lineage>
        <taxon>Eukaryota</taxon>
        <taxon>Fungi</taxon>
        <taxon>Dikarya</taxon>
        <taxon>Basidiomycota</taxon>
        <taxon>Ustilaginomycotina</taxon>
        <taxon>Ustilaginomycetes</taxon>
        <taxon>Ustilaginales</taxon>
        <taxon>Ustilaginaceae</taxon>
        <taxon>Mycosarcoma</taxon>
    </lineage>
</organism>
<feature type="compositionally biased region" description="Polar residues" evidence="5">
    <location>
        <begin position="153"/>
        <end position="167"/>
    </location>
</feature>
<dbReference type="CDD" id="cd15737">
    <property type="entry name" value="FYVE2_Vac1p_like"/>
    <property type="match status" value="1"/>
</dbReference>
<protein>
    <recommendedName>
        <fullName evidence="6">FYVE-type domain-containing protein</fullName>
    </recommendedName>
</protein>
<dbReference type="SUPFAM" id="SSF57903">
    <property type="entry name" value="FYVE/PHD zinc finger"/>
    <property type="match status" value="1"/>
</dbReference>
<dbReference type="GeneID" id="23562308"/>
<evidence type="ECO:0000256" key="5">
    <source>
        <dbReference type="SAM" id="MobiDB-lite"/>
    </source>
</evidence>
<keyword evidence="8" id="KW-1185">Reference proteome</keyword>
<gene>
    <name evidence="7" type="ORF">UMAG_01215</name>
</gene>
<dbReference type="OrthoDB" id="166134at2759"/>
<dbReference type="STRING" id="237631.A0A0D1EA98"/>
<dbReference type="InterPro" id="IPR052727">
    <property type="entry name" value="Rab4/Rab5_effector"/>
</dbReference>
<evidence type="ECO:0000256" key="3">
    <source>
        <dbReference type="ARBA" id="ARBA00022833"/>
    </source>
</evidence>
<feature type="compositionally biased region" description="Low complexity" evidence="5">
    <location>
        <begin position="246"/>
        <end position="263"/>
    </location>
</feature>
<evidence type="ECO:0000313" key="8">
    <source>
        <dbReference type="Proteomes" id="UP000000561"/>
    </source>
</evidence>
<dbReference type="InterPro" id="IPR000306">
    <property type="entry name" value="Znf_FYVE"/>
</dbReference>
<accession>A0A0D1EA98</accession>
<evidence type="ECO:0000256" key="1">
    <source>
        <dbReference type="ARBA" id="ARBA00022723"/>
    </source>
</evidence>
<dbReference type="GO" id="GO:0008270">
    <property type="term" value="F:zinc ion binding"/>
    <property type="evidence" value="ECO:0007669"/>
    <property type="project" value="UniProtKB-KW"/>
</dbReference>
<keyword evidence="1" id="KW-0479">Metal-binding</keyword>
<feature type="compositionally biased region" description="Polar residues" evidence="5">
    <location>
        <begin position="268"/>
        <end position="277"/>
    </location>
</feature>
<dbReference type="InterPro" id="IPR011011">
    <property type="entry name" value="Znf_FYVE_PHD"/>
</dbReference>
<name>A0A0D1EA98_MYCMD</name>
<feature type="compositionally biased region" description="Polar residues" evidence="5">
    <location>
        <begin position="184"/>
        <end position="200"/>
    </location>
</feature>
<dbReference type="VEuPathDB" id="FungiDB:UMAG_01215"/>
<dbReference type="KEGG" id="uma:UMAG_01215"/>
<feature type="compositionally biased region" description="Polar residues" evidence="5">
    <location>
        <begin position="93"/>
        <end position="103"/>
    </location>
</feature>
<dbReference type="PANTHER" id="PTHR13510:SF44">
    <property type="entry name" value="RABENOSYN-5"/>
    <property type="match status" value="1"/>
</dbReference>
<dbReference type="InterPro" id="IPR017455">
    <property type="entry name" value="Znf_FYVE-rel"/>
</dbReference>
<dbReference type="SUPFAM" id="SSF140125">
    <property type="entry name" value="Rabenosyn-5 Rab-binding domain-like"/>
    <property type="match status" value="1"/>
</dbReference>
<feature type="compositionally biased region" description="Basic and acidic residues" evidence="5">
    <location>
        <begin position="74"/>
        <end position="83"/>
    </location>
</feature>
<dbReference type="PROSITE" id="PS50178">
    <property type="entry name" value="ZF_FYVE"/>
    <property type="match status" value="1"/>
</dbReference>
<reference evidence="7 8" key="1">
    <citation type="journal article" date="2006" name="Nature">
        <title>Insights from the genome of the biotrophic fungal plant pathogen Ustilago maydis.</title>
        <authorList>
            <person name="Kamper J."/>
            <person name="Kahmann R."/>
            <person name="Bolker M."/>
            <person name="Ma L.J."/>
            <person name="Brefort T."/>
            <person name="Saville B.J."/>
            <person name="Banuett F."/>
            <person name="Kronstad J.W."/>
            <person name="Gold S.E."/>
            <person name="Muller O."/>
            <person name="Perlin M.H."/>
            <person name="Wosten H.A."/>
            <person name="de Vries R."/>
            <person name="Ruiz-Herrera J."/>
            <person name="Reynaga-Pena C.G."/>
            <person name="Snetselaar K."/>
            <person name="McCann M."/>
            <person name="Perez-Martin J."/>
            <person name="Feldbrugge M."/>
            <person name="Basse C.W."/>
            <person name="Steinberg G."/>
            <person name="Ibeas J.I."/>
            <person name="Holloman W."/>
            <person name="Guzman P."/>
            <person name="Farman M."/>
            <person name="Stajich J.E."/>
            <person name="Sentandreu R."/>
            <person name="Gonzalez-Prieto J.M."/>
            <person name="Kennell J.C."/>
            <person name="Molina L."/>
            <person name="Schirawski J."/>
            <person name="Mendoza-Mendoza A."/>
            <person name="Greilinger D."/>
            <person name="Munch K."/>
            <person name="Rossel N."/>
            <person name="Scherer M."/>
            <person name="Vranes M."/>
            <person name="Ladendorf O."/>
            <person name="Vincon V."/>
            <person name="Fuchs U."/>
            <person name="Sandrock B."/>
            <person name="Meng S."/>
            <person name="Ho E.C."/>
            <person name="Cahill M.J."/>
            <person name="Boyce K.J."/>
            <person name="Klose J."/>
            <person name="Klosterman S.J."/>
            <person name="Deelstra H.J."/>
            <person name="Ortiz-Castellanos L."/>
            <person name="Li W."/>
            <person name="Sanchez-Alonso P."/>
            <person name="Schreier P.H."/>
            <person name="Hauser-Hahn I."/>
            <person name="Vaupel M."/>
            <person name="Koopmann E."/>
            <person name="Friedrich G."/>
            <person name="Voss H."/>
            <person name="Schluter T."/>
            <person name="Margolis J."/>
            <person name="Platt D."/>
            <person name="Swimmer C."/>
            <person name="Gnirke A."/>
            <person name="Chen F."/>
            <person name="Vysotskaia V."/>
            <person name="Mannhaupt G."/>
            <person name="Guldener U."/>
            <person name="Munsterkotter M."/>
            <person name="Haase D."/>
            <person name="Oesterheld M."/>
            <person name="Mewes H.W."/>
            <person name="Mauceli E.W."/>
            <person name="DeCaprio D."/>
            <person name="Wade C.M."/>
            <person name="Butler J."/>
            <person name="Young S."/>
            <person name="Jaffe D.B."/>
            <person name="Calvo S."/>
            <person name="Nusbaum C."/>
            <person name="Galagan J."/>
            <person name="Birren B.W."/>
        </authorList>
    </citation>
    <scope>NUCLEOTIDE SEQUENCE [LARGE SCALE GENOMIC DNA]</scope>
    <source>
        <strain evidence="8">DSM 14603 / FGSC 9021 / UM521</strain>
    </source>
</reference>
<feature type="compositionally biased region" description="Polar residues" evidence="5">
    <location>
        <begin position="212"/>
        <end position="222"/>
    </location>
</feature>
<feature type="domain" description="FYVE-type" evidence="6">
    <location>
        <begin position="458"/>
        <end position="570"/>
    </location>
</feature>
<dbReference type="OMA" id="NGHTYSE"/>
<dbReference type="eggNOG" id="KOG1842">
    <property type="taxonomic scope" value="Eukaryota"/>
</dbReference>
<dbReference type="InParanoid" id="A0A0D1EA98"/>
<evidence type="ECO:0000256" key="4">
    <source>
        <dbReference type="PROSITE-ProRule" id="PRU00091"/>
    </source>
</evidence>
<keyword evidence="2 4" id="KW-0863">Zinc-finger</keyword>
<feature type="region of interest" description="Disordered" evidence="5">
    <location>
        <begin position="1"/>
        <end position="277"/>
    </location>
</feature>
<feature type="compositionally biased region" description="Low complexity" evidence="5">
    <location>
        <begin position="9"/>
        <end position="20"/>
    </location>
</feature>
<dbReference type="PANTHER" id="PTHR13510">
    <property type="entry name" value="FYVE-FINGER-CONTAINING RAB5 EFFECTOR PROTEIN RABENOSYN-5-RELATED"/>
    <property type="match status" value="1"/>
</dbReference>
<dbReference type="InterPro" id="IPR013083">
    <property type="entry name" value="Znf_RING/FYVE/PHD"/>
</dbReference>
<evidence type="ECO:0000313" key="7">
    <source>
        <dbReference type="EMBL" id="KIS71315.1"/>
    </source>
</evidence>
<dbReference type="EMBL" id="CM003141">
    <property type="protein sequence ID" value="KIS71315.1"/>
    <property type="molecule type" value="Genomic_DNA"/>
</dbReference>
<feature type="compositionally biased region" description="Low complexity" evidence="5">
    <location>
        <begin position="725"/>
        <end position="735"/>
    </location>
</feature>
<dbReference type="SMART" id="SM00064">
    <property type="entry name" value="FYVE"/>
    <property type="match status" value="1"/>
</dbReference>
<keyword evidence="3" id="KW-0862">Zinc</keyword>
<dbReference type="RefSeq" id="XP_011387152.1">
    <property type="nucleotide sequence ID" value="XM_011388850.1"/>
</dbReference>
<dbReference type="Gene3D" id="3.30.40.10">
    <property type="entry name" value="Zinc/RING finger domain, C3HC4 (zinc finger)"/>
    <property type="match status" value="1"/>
</dbReference>
<evidence type="ECO:0000259" key="6">
    <source>
        <dbReference type="PROSITE" id="PS50178"/>
    </source>
</evidence>
<proteinExistence type="predicted"/>
<sequence length="858" mass="91455">MVVQDVTGSPSDSSSSKRLSYVPYQRKGHQRNASSASQSSVAASVAESKLSQPSSNSASSLHPSSSNSVSSSRRGSDAADRAPEISTPVRPQINPSRAPSSLNRPAVASPLARGAGLVRPHRDLDAPPPPLRVASKLASSSSLTTGSAAHKTVQASPSSFGAQSTNGFIGEASSFSGARHERSQSTASMSTVRAQDSPRSPQKLPQAPRMSSKIQPSSSTTVHRPGSARDETILNNNNANGGTPIASSVASSLRGSSRTSSAVASPPGSRSSTPIIGASGNSIPAHVNSYAALLAAQSKLGPIPVPQGIALAQAAGTVSLSAPASMGISSPDGRRTAYRSGFQPKGVFRMRTGEFEELRRKGRSEGEMEAQRMDRRLAKLIAIHFAPSNDPEKASLSPAKNLLSSTFVDLDLDELKRDPSSVIRKGGNELWTSFRARGRGEDPAIRQAEQSIVNWQDDAEAKACPICSTPFSFTVRKHHCRLCGRVVCASPHLTRLTWAEQMGPGTGKTLTAQERAELESKCSGNIVADPITGRIEEVKEGGVAASSKLVPTSVQSKGVRICRDCKAIVRKRQYMMDNEPLPVFIKLYDALMRVQKEIEQSLPEFQEMVLGLQKHDQTAALGSSIKANIELQRDAVQARKQLLANFATYDELAKRIRALPVGDKHSARAAAVASDAAQERIQHAIFTRANLFLQQNMLPLQSLPKPGTKKAAPGEGGSDSTPSTPHSSQPASPRSAPRRAAQHANKASVSSISSFRSLFGGGSASGSLRASSRADLEEQLNHYEDEVDDSSLANVDPAELREQLKVLLEQEKLVADYVESAAKARKFEDAKTLKRSHDELCKEIIKIQRRLVVAGSGR</sequence>
<dbReference type="InterPro" id="IPR036531">
    <property type="entry name" value="Rbsn_Rab-bd_sf"/>
</dbReference>
<feature type="compositionally biased region" description="Low complexity" evidence="5">
    <location>
        <begin position="134"/>
        <end position="149"/>
    </location>
</feature>
<dbReference type="Pfam" id="PF11464">
    <property type="entry name" value="Rbsn"/>
    <property type="match status" value="1"/>
</dbReference>